<proteinExistence type="predicted"/>
<dbReference type="GeneID" id="74307930"/>
<name>A0A9E7PMC3_9EURY</name>
<reference evidence="1" key="1">
    <citation type="submission" date="2022-04" db="EMBL/GenBank/DDBJ databases">
        <title>Complete genome of Methanoplanus endosymbiosus DSM 3599.</title>
        <authorList>
            <person name="Chen S.-C."/>
            <person name="You Y.-T."/>
            <person name="Zhou Y.-Z."/>
            <person name="Lai M.-C."/>
        </authorList>
    </citation>
    <scope>NUCLEOTIDE SEQUENCE</scope>
    <source>
        <strain evidence="1">DSM 3599</strain>
    </source>
</reference>
<keyword evidence="2" id="KW-1185">Reference proteome</keyword>
<dbReference type="EMBL" id="CP096115">
    <property type="protein sequence ID" value="UUX91599.1"/>
    <property type="molecule type" value="Genomic_DNA"/>
</dbReference>
<dbReference type="AlphaFoldDB" id="A0A9E7PMC3"/>
<evidence type="ECO:0000313" key="1">
    <source>
        <dbReference type="EMBL" id="UUX91599.1"/>
    </source>
</evidence>
<evidence type="ECO:0000313" key="2">
    <source>
        <dbReference type="Proteomes" id="UP001060368"/>
    </source>
</evidence>
<organism evidence="1 2">
    <name type="scientific">Methanoplanus endosymbiosus</name>
    <dbReference type="NCBI Taxonomy" id="33865"/>
    <lineage>
        <taxon>Archaea</taxon>
        <taxon>Methanobacteriati</taxon>
        <taxon>Methanobacteriota</taxon>
        <taxon>Stenosarchaea group</taxon>
        <taxon>Methanomicrobia</taxon>
        <taxon>Methanomicrobiales</taxon>
        <taxon>Methanomicrobiaceae</taxon>
        <taxon>Methanoplanus</taxon>
    </lineage>
</organism>
<protein>
    <submittedName>
        <fullName evidence="1">Uncharacterized protein</fullName>
    </submittedName>
</protein>
<dbReference type="KEGG" id="mend:L6E24_09470"/>
<sequence>MKIYVRERQKVGEGVKQPRFRVMALVGEDNPKVKFLASHYRKTELEQMAKEIGAEIIYLEPASESEHGKMKD</sequence>
<dbReference type="Proteomes" id="UP001060368">
    <property type="component" value="Chromosome"/>
</dbReference>
<gene>
    <name evidence="1" type="ORF">L6E24_09470</name>
</gene>
<accession>A0A9E7PMC3</accession>
<dbReference type="RefSeq" id="WP_257741751.1">
    <property type="nucleotide sequence ID" value="NZ_CP096115.1"/>
</dbReference>